<dbReference type="PROSITE" id="PS50195">
    <property type="entry name" value="PX"/>
    <property type="match status" value="1"/>
</dbReference>
<evidence type="ECO:0000256" key="11">
    <source>
        <dbReference type="SAM" id="MobiDB-lite"/>
    </source>
</evidence>
<evidence type="ECO:0000256" key="1">
    <source>
        <dbReference type="ARBA" id="ARBA00004177"/>
    </source>
</evidence>
<keyword evidence="6" id="KW-0967">Endosome</keyword>
<dbReference type="GO" id="GO:0060271">
    <property type="term" value="P:cilium assembly"/>
    <property type="evidence" value="ECO:0000318"/>
    <property type="project" value="GO_Central"/>
</dbReference>
<reference evidence="13" key="1">
    <citation type="submission" date="2025-08" db="UniProtKB">
        <authorList>
            <consortium name="Ensembl"/>
        </authorList>
    </citation>
    <scope>IDENTIFICATION</scope>
    <source>
        <strain evidence="13">Glennie</strain>
    </source>
</reference>
<dbReference type="GO" id="GO:0001696">
    <property type="term" value="P:gastric acid secretion"/>
    <property type="evidence" value="ECO:0007669"/>
    <property type="project" value="Ensembl"/>
</dbReference>
<dbReference type="InterPro" id="IPR043544">
    <property type="entry name" value="SNX10/11"/>
</dbReference>
<dbReference type="Pfam" id="PF00787">
    <property type="entry name" value="PX"/>
    <property type="match status" value="1"/>
</dbReference>
<dbReference type="GO" id="GO:1901981">
    <property type="term" value="F:phosphatidylinositol phosphate binding"/>
    <property type="evidence" value="ECO:0000318"/>
    <property type="project" value="GO_Central"/>
</dbReference>
<dbReference type="GO" id="GO:0005545">
    <property type="term" value="F:1-phosphatidylinositol binding"/>
    <property type="evidence" value="ECO:0007669"/>
    <property type="project" value="Ensembl"/>
</dbReference>
<dbReference type="SMART" id="SM00312">
    <property type="entry name" value="PX"/>
    <property type="match status" value="1"/>
</dbReference>
<keyword evidence="7" id="KW-0653">Protein transport</keyword>
<dbReference type="AlphaFoldDB" id="A0A6I8NI76"/>
<feature type="compositionally biased region" description="Basic and acidic residues" evidence="11">
    <location>
        <begin position="151"/>
        <end position="166"/>
    </location>
</feature>
<dbReference type="GeneTree" id="ENSGT00940000156007"/>
<dbReference type="CDD" id="cd06898">
    <property type="entry name" value="PX_SNX10"/>
    <property type="match status" value="1"/>
</dbReference>
<dbReference type="GO" id="GO:0016050">
    <property type="term" value="P:vesicle organization"/>
    <property type="evidence" value="ECO:0000318"/>
    <property type="project" value="GO_Central"/>
</dbReference>
<dbReference type="GO" id="GO:0006886">
    <property type="term" value="P:intracellular protein transport"/>
    <property type="evidence" value="ECO:0007669"/>
    <property type="project" value="InterPro"/>
</dbReference>
<organism evidence="13 14">
    <name type="scientific">Ornithorhynchus anatinus</name>
    <name type="common">Duckbill platypus</name>
    <dbReference type="NCBI Taxonomy" id="9258"/>
    <lineage>
        <taxon>Eukaryota</taxon>
        <taxon>Metazoa</taxon>
        <taxon>Chordata</taxon>
        <taxon>Craniata</taxon>
        <taxon>Vertebrata</taxon>
        <taxon>Euteleostomi</taxon>
        <taxon>Mammalia</taxon>
        <taxon>Monotremata</taxon>
        <taxon>Ornithorhynchidae</taxon>
        <taxon>Ornithorhynchus</taxon>
    </lineage>
</organism>
<comment type="subcellular location">
    <subcellularLocation>
        <location evidence="2">Cytoplasm</location>
    </subcellularLocation>
    <subcellularLocation>
        <location evidence="10">Endomembrane system</location>
        <topology evidence="10">Peripheral membrane protein</topology>
        <orientation evidence="10">Cytoplasmic side</orientation>
    </subcellularLocation>
    <subcellularLocation>
        <location evidence="1">Endosome</location>
    </subcellularLocation>
</comment>
<dbReference type="GO" id="GO:0071539">
    <property type="term" value="P:protein localization to centrosome"/>
    <property type="evidence" value="ECO:0007669"/>
    <property type="project" value="Ensembl"/>
</dbReference>
<evidence type="ECO:0000259" key="12">
    <source>
        <dbReference type="PROSITE" id="PS50195"/>
    </source>
</evidence>
<dbReference type="GO" id="GO:0030141">
    <property type="term" value="C:secretory granule"/>
    <property type="evidence" value="ECO:0007669"/>
    <property type="project" value="Ensembl"/>
</dbReference>
<dbReference type="GO" id="GO:0005768">
    <property type="term" value="C:endosome"/>
    <property type="evidence" value="ECO:0000318"/>
    <property type="project" value="GO_Central"/>
</dbReference>
<name>A0A6I8NI76_ORNAN</name>
<evidence type="ECO:0000256" key="5">
    <source>
        <dbReference type="ARBA" id="ARBA00022490"/>
    </source>
</evidence>
<dbReference type="GO" id="GO:0030316">
    <property type="term" value="P:osteoclast differentiation"/>
    <property type="evidence" value="ECO:0007669"/>
    <property type="project" value="Ensembl"/>
</dbReference>
<evidence type="ECO:0000256" key="6">
    <source>
        <dbReference type="ARBA" id="ARBA00022753"/>
    </source>
</evidence>
<accession>A0A6I8NI76</accession>
<dbReference type="GO" id="GO:0031313">
    <property type="term" value="C:extrinsic component of endosome membrane"/>
    <property type="evidence" value="ECO:0007669"/>
    <property type="project" value="Ensembl"/>
</dbReference>
<dbReference type="GO" id="GO:0005634">
    <property type="term" value="C:nucleus"/>
    <property type="evidence" value="ECO:0007669"/>
    <property type="project" value="Ensembl"/>
</dbReference>
<dbReference type="GO" id="GO:0007032">
    <property type="term" value="P:endosome organization"/>
    <property type="evidence" value="ECO:0007669"/>
    <property type="project" value="Ensembl"/>
</dbReference>
<dbReference type="GO" id="GO:0097178">
    <property type="term" value="P:ruffle assembly"/>
    <property type="evidence" value="ECO:0007669"/>
    <property type="project" value="Ensembl"/>
</dbReference>
<comment type="similarity">
    <text evidence="3">Belongs to the sorting nexin family.</text>
</comment>
<dbReference type="Proteomes" id="UP000002279">
    <property type="component" value="Unplaced"/>
</dbReference>
<keyword evidence="5" id="KW-0963">Cytoplasm</keyword>
<dbReference type="GO" id="GO:0044691">
    <property type="term" value="P:tooth eruption"/>
    <property type="evidence" value="ECO:0007669"/>
    <property type="project" value="Ensembl"/>
</dbReference>
<feature type="domain" description="PX" evidence="12">
    <location>
        <begin position="6"/>
        <end position="123"/>
    </location>
</feature>
<dbReference type="GO" id="GO:0005813">
    <property type="term" value="C:centrosome"/>
    <property type="evidence" value="ECO:0007669"/>
    <property type="project" value="Ensembl"/>
</dbReference>
<keyword evidence="8" id="KW-0446">Lipid-binding</keyword>
<dbReference type="GO" id="GO:0051117">
    <property type="term" value="F:ATPase binding"/>
    <property type="evidence" value="ECO:0007669"/>
    <property type="project" value="Ensembl"/>
</dbReference>
<dbReference type="Bgee" id="ENSOANG00000040490">
    <property type="expression patterns" value="Expressed in ovary and 8 other cell types or tissues"/>
</dbReference>
<reference evidence="13" key="2">
    <citation type="submission" date="2025-09" db="UniProtKB">
        <authorList>
            <consortium name="Ensembl"/>
        </authorList>
    </citation>
    <scope>IDENTIFICATION</scope>
    <source>
        <strain evidence="13">Glennie</strain>
    </source>
</reference>
<keyword evidence="14" id="KW-1185">Reference proteome</keyword>
<dbReference type="GO" id="GO:0055074">
    <property type="term" value="P:calcium ion homeostasis"/>
    <property type="evidence" value="ECO:0007669"/>
    <property type="project" value="Ensembl"/>
</dbReference>
<feature type="region of interest" description="Disordered" evidence="11">
    <location>
        <begin position="149"/>
        <end position="198"/>
    </location>
</feature>
<dbReference type="GO" id="GO:0019725">
    <property type="term" value="P:cellular homeostasis"/>
    <property type="evidence" value="ECO:0007669"/>
    <property type="project" value="Ensembl"/>
</dbReference>
<dbReference type="GO" id="GO:0006897">
    <property type="term" value="P:endocytosis"/>
    <property type="evidence" value="ECO:0007669"/>
    <property type="project" value="Ensembl"/>
</dbReference>
<dbReference type="GO" id="GO:0090651">
    <property type="term" value="C:apical cytoplasm"/>
    <property type="evidence" value="ECO:0007669"/>
    <property type="project" value="Ensembl"/>
</dbReference>
<keyword evidence="9" id="KW-0472">Membrane</keyword>
<evidence type="ECO:0000256" key="2">
    <source>
        <dbReference type="ARBA" id="ARBA00004496"/>
    </source>
</evidence>
<evidence type="ECO:0000256" key="4">
    <source>
        <dbReference type="ARBA" id="ARBA00022448"/>
    </source>
</evidence>
<evidence type="ECO:0000313" key="14">
    <source>
        <dbReference type="Proteomes" id="UP000002279"/>
    </source>
</evidence>
<evidence type="ECO:0000256" key="10">
    <source>
        <dbReference type="ARBA" id="ARBA00029433"/>
    </source>
</evidence>
<dbReference type="PANTHER" id="PTHR46209">
    <property type="entry name" value="PX DOMAIN-CONTAINING PROTEIN"/>
    <property type="match status" value="1"/>
</dbReference>
<dbReference type="GO" id="GO:1990830">
    <property type="term" value="P:cellular response to leukemia inhibitory factor"/>
    <property type="evidence" value="ECO:0007669"/>
    <property type="project" value="Ensembl"/>
</dbReference>
<evidence type="ECO:0000313" key="13">
    <source>
        <dbReference type="Ensembl" id="ENSOANP00000040938.1"/>
    </source>
</evidence>
<keyword evidence="4" id="KW-0813">Transport</keyword>
<dbReference type="GO" id="GO:0005783">
    <property type="term" value="C:endoplasmic reticulum"/>
    <property type="evidence" value="ECO:0007669"/>
    <property type="project" value="Ensembl"/>
</dbReference>
<dbReference type="GO" id="GO:0035630">
    <property type="term" value="P:bone mineralization involved in bone maturation"/>
    <property type="evidence" value="ECO:0007669"/>
    <property type="project" value="Ensembl"/>
</dbReference>
<dbReference type="FunFam" id="3.30.1520.10:FF:000012">
    <property type="entry name" value="Sorting nexin 10"/>
    <property type="match status" value="1"/>
</dbReference>
<proteinExistence type="inferred from homology"/>
<dbReference type="InterPro" id="IPR001683">
    <property type="entry name" value="PX_dom"/>
</dbReference>
<sequence>MLFQEFVSVWVRDPRIQKEDFWHSYIDYEICIHTNSMCFTMKTSCVRRRFKEFVWLRERLQSNALLIQLPELPSKTPFFNINNRQHVDQRRQGLEDFLKKILQNALLLSDSRLHLFLQSHLSSEDIEACVSGQTRYSVAEAIQKFASSNRRFPEEDGERKKEKNYLDSDSESSSSGLGHSSDDSISHGCEISTAPQES</sequence>
<gene>
    <name evidence="13" type="primary">SNX10</name>
</gene>
<evidence type="ECO:0000256" key="3">
    <source>
        <dbReference type="ARBA" id="ARBA00010883"/>
    </source>
</evidence>
<dbReference type="FunCoup" id="A0A6I8NI76">
    <property type="interactions" value="576"/>
</dbReference>
<dbReference type="PANTHER" id="PTHR46209:SF2">
    <property type="entry name" value="SORTING NEXIN-10"/>
    <property type="match status" value="1"/>
</dbReference>
<evidence type="ECO:0000256" key="7">
    <source>
        <dbReference type="ARBA" id="ARBA00022927"/>
    </source>
</evidence>
<dbReference type="InterPro" id="IPR036871">
    <property type="entry name" value="PX_dom_sf"/>
</dbReference>
<dbReference type="Gene3D" id="3.30.1520.10">
    <property type="entry name" value="Phox-like domain"/>
    <property type="match status" value="1"/>
</dbReference>
<evidence type="ECO:0000256" key="9">
    <source>
        <dbReference type="ARBA" id="ARBA00023136"/>
    </source>
</evidence>
<protein>
    <submittedName>
        <fullName evidence="13">Sorting nexin 10</fullName>
    </submittedName>
</protein>
<dbReference type="GO" id="GO:0061512">
    <property type="term" value="P:protein localization to cilium"/>
    <property type="evidence" value="ECO:0007669"/>
    <property type="project" value="Ensembl"/>
</dbReference>
<dbReference type="SUPFAM" id="SSF64268">
    <property type="entry name" value="PX domain"/>
    <property type="match status" value="1"/>
</dbReference>
<dbReference type="Ensembl" id="ENSOANT00000064007.1">
    <property type="protein sequence ID" value="ENSOANP00000040938.1"/>
    <property type="gene ID" value="ENSOANG00000040490.1"/>
</dbReference>
<dbReference type="OMA" id="ITKIAKC"/>
<dbReference type="InParanoid" id="A0A6I8NI76"/>
<dbReference type="GO" id="GO:0045453">
    <property type="term" value="P:bone resorption"/>
    <property type="evidence" value="ECO:0007669"/>
    <property type="project" value="Ensembl"/>
</dbReference>
<evidence type="ECO:0000256" key="8">
    <source>
        <dbReference type="ARBA" id="ARBA00023121"/>
    </source>
</evidence>